<protein>
    <recommendedName>
        <fullName evidence="1">Ribonuclease J C-terminal domain-containing protein</fullName>
    </recommendedName>
</protein>
<dbReference type="STRING" id="1805236.AUK13_02070"/>
<evidence type="ECO:0000313" key="2">
    <source>
        <dbReference type="EMBL" id="OIP55900.1"/>
    </source>
</evidence>
<evidence type="ECO:0000259" key="1">
    <source>
        <dbReference type="Pfam" id="PF17770"/>
    </source>
</evidence>
<gene>
    <name evidence="2" type="ORF">AUK13_02070</name>
</gene>
<name>A0A1J5F6Q3_9BACT</name>
<organism evidence="2 3">
    <name type="scientific">Candidatus Kuenenbacteria bacterium CG2_30_39_24</name>
    <dbReference type="NCBI Taxonomy" id="1805236"/>
    <lineage>
        <taxon>Bacteria</taxon>
        <taxon>Candidatus Kueneniibacteriota</taxon>
    </lineage>
</organism>
<dbReference type="InterPro" id="IPR041636">
    <property type="entry name" value="RNase_J_C"/>
</dbReference>
<dbReference type="Pfam" id="PF17770">
    <property type="entry name" value="RNase_J_C"/>
    <property type="match status" value="1"/>
</dbReference>
<dbReference type="PANTHER" id="PTHR43694">
    <property type="entry name" value="RIBONUCLEASE J"/>
    <property type="match status" value="1"/>
</dbReference>
<evidence type="ECO:0000313" key="3">
    <source>
        <dbReference type="Proteomes" id="UP000183922"/>
    </source>
</evidence>
<dbReference type="Gene3D" id="3.10.20.580">
    <property type="match status" value="1"/>
</dbReference>
<proteinExistence type="predicted"/>
<accession>A0A1J5F6Q3</accession>
<feature type="domain" description="Ribonuclease J C-terminal" evidence="1">
    <location>
        <begin position="96"/>
        <end position="197"/>
    </location>
</feature>
<dbReference type="AlphaFoldDB" id="A0A1J5F6Q3"/>
<comment type="caution">
    <text evidence="2">The sequence shown here is derived from an EMBL/GenBank/DDBJ whole genome shotgun (WGS) entry which is preliminary data.</text>
</comment>
<dbReference type="InterPro" id="IPR036866">
    <property type="entry name" value="RibonucZ/Hydroxyglut_hydro"/>
</dbReference>
<dbReference type="EMBL" id="MNYR01000032">
    <property type="protein sequence ID" value="OIP55900.1"/>
    <property type="molecule type" value="Genomic_DNA"/>
</dbReference>
<sequence length="197" mass="22573">MDVHVSGHATLKEVKLMVKQILPTYFIPVYANHYMLKEAAIEIAKDGFDRDKIFVPDNGSIIEFPTNGQPKIMGKKVNTDYVFVDGLGIGDISHVVLRDRKVMAEDGMIVVIVTIDRKTGKLLHSPDLISRGFIYMKENKKLMEETRNKVKKILKDTDPKIEAFPDYIKNKIRNDIGQFLFMKIERRPMVLPVVIEV</sequence>
<dbReference type="PANTHER" id="PTHR43694:SF1">
    <property type="entry name" value="RIBONUCLEASE J"/>
    <property type="match status" value="1"/>
</dbReference>
<reference evidence="2 3" key="1">
    <citation type="journal article" date="2016" name="Environ. Microbiol.">
        <title>Genomic resolution of a cold subsurface aquifer community provides metabolic insights for novel microbes adapted to high CO concentrations.</title>
        <authorList>
            <person name="Probst A.J."/>
            <person name="Castelle C.J."/>
            <person name="Singh A."/>
            <person name="Brown C.T."/>
            <person name="Anantharaman K."/>
            <person name="Sharon I."/>
            <person name="Hug L.A."/>
            <person name="Burstein D."/>
            <person name="Emerson J.B."/>
            <person name="Thomas B.C."/>
            <person name="Banfield J.F."/>
        </authorList>
    </citation>
    <scope>NUCLEOTIDE SEQUENCE [LARGE SCALE GENOMIC DNA]</scope>
    <source>
        <strain evidence="2">CG2_30_39_24</strain>
    </source>
</reference>
<dbReference type="Gene3D" id="3.60.15.10">
    <property type="entry name" value="Ribonuclease Z/Hydroxyacylglutathione hydrolase-like"/>
    <property type="match status" value="1"/>
</dbReference>
<dbReference type="Proteomes" id="UP000183922">
    <property type="component" value="Unassembled WGS sequence"/>
</dbReference>